<keyword evidence="1" id="KW-0812">Transmembrane</keyword>
<dbReference type="EMBL" id="BX571870">
    <property type="protein sequence ID" value="CAE15873.1"/>
    <property type="molecule type" value="Genomic_DNA"/>
</dbReference>
<evidence type="ECO:0000313" key="3">
    <source>
        <dbReference type="Proteomes" id="UP000002514"/>
    </source>
</evidence>
<evidence type="ECO:0000313" key="2">
    <source>
        <dbReference type="EMBL" id="CAE15873.1"/>
    </source>
</evidence>
<gene>
    <name evidence="2" type="ordered locus">plu3500</name>
</gene>
<name>Q7N1H5_PHOLL</name>
<accession>Q7N1H5</accession>
<protein>
    <submittedName>
        <fullName evidence="2">Photorhabdus luminescens subsp. laumondii TTO1 complete genome segment 12/17</fullName>
    </submittedName>
</protein>
<proteinExistence type="predicted"/>
<keyword evidence="1" id="KW-0472">Membrane</keyword>
<dbReference type="KEGG" id="plu:plu3500"/>
<feature type="transmembrane region" description="Helical" evidence="1">
    <location>
        <begin position="6"/>
        <end position="26"/>
    </location>
</feature>
<organism evidence="2 3">
    <name type="scientific">Photorhabdus laumondii subsp. laumondii (strain DSM 15139 / CIP 105565 / TT01)</name>
    <name type="common">Photorhabdus luminescens subsp. laumondii</name>
    <dbReference type="NCBI Taxonomy" id="243265"/>
    <lineage>
        <taxon>Bacteria</taxon>
        <taxon>Pseudomonadati</taxon>
        <taxon>Pseudomonadota</taxon>
        <taxon>Gammaproteobacteria</taxon>
        <taxon>Enterobacterales</taxon>
        <taxon>Morganellaceae</taxon>
        <taxon>Photorhabdus</taxon>
    </lineage>
</organism>
<dbReference type="STRING" id="243265.plu3500"/>
<keyword evidence="1" id="KW-1133">Transmembrane helix</keyword>
<sequence length="169" mass="19650">MYTDVIFRILITGIGAIICMDIWTLIQRRLLGIPSLDYALVGRWFLWMRKQRFFHQTIANRIVCWLDKFICPISDYAASIRIRSGCVKNSAPHEITSNEPIDSHFLWTRALFHSKNYEPGNIIAIPDVFTFFMCIKDISVEIIIESIINHLIPLTTSKRINGIVRRLIL</sequence>
<dbReference type="HOGENOM" id="CLU_1577053_0_0_6"/>
<dbReference type="AlphaFoldDB" id="Q7N1H5"/>
<dbReference type="Pfam" id="PF11158">
    <property type="entry name" value="DUF2938"/>
    <property type="match status" value="1"/>
</dbReference>
<keyword evidence="3" id="KW-1185">Reference proteome</keyword>
<dbReference type="Proteomes" id="UP000002514">
    <property type="component" value="Chromosome"/>
</dbReference>
<dbReference type="InterPro" id="IPR021329">
    <property type="entry name" value="DUF2938"/>
</dbReference>
<evidence type="ECO:0000256" key="1">
    <source>
        <dbReference type="SAM" id="Phobius"/>
    </source>
</evidence>
<reference evidence="3" key="1">
    <citation type="journal article" date="2003" name="Nat. Biotechnol.">
        <title>The genome sequence of the entomopathogenic bacterium Photorhabdus luminescens.</title>
        <authorList>
            <person name="Duchaud E."/>
            <person name="Rusniok C."/>
            <person name="Frangeul L."/>
            <person name="Buchrieser C."/>
            <person name="Givaudan A."/>
            <person name="Taourit S."/>
            <person name="Bocs S."/>
            <person name="Boursaux-Eude C."/>
            <person name="Chandler M."/>
            <person name="Charles J.-F."/>
            <person name="Dassa E."/>
            <person name="Derose R."/>
            <person name="Derzelle S."/>
            <person name="Freyssinet G."/>
            <person name="Gaudriault S."/>
            <person name="Medigue C."/>
            <person name="Lanois A."/>
            <person name="Powell K."/>
            <person name="Siguier P."/>
            <person name="Vincent R."/>
            <person name="Wingate V."/>
            <person name="Zouine M."/>
            <person name="Glaser P."/>
            <person name="Boemare N."/>
            <person name="Danchin A."/>
            <person name="Kunst F."/>
        </authorList>
    </citation>
    <scope>NUCLEOTIDE SEQUENCE [LARGE SCALE GENOMIC DNA]</scope>
    <source>
        <strain evidence="3">DSM 15139 / CIP 105565 / TT01</strain>
    </source>
</reference>